<feature type="binding site" evidence="3">
    <location>
        <position position="227"/>
    </location>
    <ligand>
        <name>Zn(2+)</name>
        <dbReference type="ChEBI" id="CHEBI:29105"/>
    </ligand>
</feature>
<dbReference type="Proteomes" id="UP000295172">
    <property type="component" value="Unassembled WGS sequence"/>
</dbReference>
<feature type="binding site" evidence="3">
    <location>
        <position position="297"/>
    </location>
    <ligand>
        <name>Zn(2+)</name>
        <dbReference type="ChEBI" id="CHEBI:29105"/>
    </ligand>
</feature>
<organism evidence="5 6">
    <name type="scientific">Kribbella turkmenica</name>
    <dbReference type="NCBI Taxonomy" id="2530375"/>
    <lineage>
        <taxon>Bacteria</taxon>
        <taxon>Bacillati</taxon>
        <taxon>Actinomycetota</taxon>
        <taxon>Actinomycetes</taxon>
        <taxon>Propionibacteriales</taxon>
        <taxon>Kribbellaceae</taxon>
        <taxon>Kribbella</taxon>
    </lineage>
</organism>
<evidence type="ECO:0000256" key="1">
    <source>
        <dbReference type="ARBA" id="ARBA00022603"/>
    </source>
</evidence>
<feature type="binding site" evidence="3">
    <location>
        <position position="296"/>
    </location>
    <ligand>
        <name>Zn(2+)</name>
        <dbReference type="ChEBI" id="CHEBI:29105"/>
    </ligand>
</feature>
<comment type="cofactor">
    <cofactor evidence="3">
        <name>Zn(2+)</name>
        <dbReference type="ChEBI" id="CHEBI:29105"/>
    </cofactor>
</comment>
<name>A0A4R4XEE9_9ACTN</name>
<dbReference type="InterPro" id="IPR036589">
    <property type="entry name" value="HCY_dom_sf"/>
</dbReference>
<proteinExistence type="predicted"/>
<dbReference type="InterPro" id="IPR003726">
    <property type="entry name" value="HCY_dom"/>
</dbReference>
<keyword evidence="3" id="KW-0479">Metal-binding</keyword>
<keyword evidence="6" id="KW-1185">Reference proteome</keyword>
<dbReference type="OrthoDB" id="9803687at2"/>
<dbReference type="EMBL" id="SMKR01000013">
    <property type="protein sequence ID" value="TDD29198.1"/>
    <property type="molecule type" value="Genomic_DNA"/>
</dbReference>
<dbReference type="GO" id="GO:0032259">
    <property type="term" value="P:methylation"/>
    <property type="evidence" value="ECO:0007669"/>
    <property type="project" value="UniProtKB-KW"/>
</dbReference>
<dbReference type="Pfam" id="PF02574">
    <property type="entry name" value="S-methyl_trans"/>
    <property type="match status" value="1"/>
</dbReference>
<evidence type="ECO:0000313" key="5">
    <source>
        <dbReference type="EMBL" id="TDD29198.1"/>
    </source>
</evidence>
<evidence type="ECO:0000256" key="3">
    <source>
        <dbReference type="PROSITE-ProRule" id="PRU00333"/>
    </source>
</evidence>
<dbReference type="SUPFAM" id="SSF82282">
    <property type="entry name" value="Homocysteine S-methyltransferase"/>
    <property type="match status" value="1"/>
</dbReference>
<evidence type="ECO:0000259" key="4">
    <source>
        <dbReference type="PROSITE" id="PS50970"/>
    </source>
</evidence>
<accession>A0A4R4XEE9</accession>
<evidence type="ECO:0000256" key="2">
    <source>
        <dbReference type="ARBA" id="ARBA00022679"/>
    </source>
</evidence>
<comment type="caution">
    <text evidence="5">The sequence shown here is derived from an EMBL/GenBank/DDBJ whole genome shotgun (WGS) entry which is preliminary data.</text>
</comment>
<dbReference type="GO" id="GO:0008168">
    <property type="term" value="F:methyltransferase activity"/>
    <property type="evidence" value="ECO:0007669"/>
    <property type="project" value="UniProtKB-UniRule"/>
</dbReference>
<keyword evidence="1 3" id="KW-0489">Methyltransferase</keyword>
<dbReference type="Gene3D" id="3.20.20.330">
    <property type="entry name" value="Homocysteine-binding-like domain"/>
    <property type="match status" value="1"/>
</dbReference>
<keyword evidence="3" id="KW-0862">Zinc</keyword>
<dbReference type="RefSeq" id="WP_132316653.1">
    <property type="nucleotide sequence ID" value="NZ_SMKR01000013.1"/>
</dbReference>
<reference evidence="5 6" key="1">
    <citation type="submission" date="2019-02" db="EMBL/GenBank/DDBJ databases">
        <title>Draft genome sequences of novel Actinobacteria.</title>
        <authorList>
            <person name="Sahin N."/>
            <person name="Ay H."/>
            <person name="Saygin H."/>
        </authorList>
    </citation>
    <scope>NUCLEOTIDE SEQUENCE [LARGE SCALE GENOMIC DNA]</scope>
    <source>
        <strain evidence="5 6">16K104</strain>
    </source>
</reference>
<keyword evidence="2 3" id="KW-0808">Transferase</keyword>
<sequence>MSKYRTRLPQLTSRVFLTDGGIETTIIFDEGIDLIDFAAFPLVSEEVGQEILQRYFDRYAEIAVRDGLGIVLETPTWRANPDWAARQRYGSTELVTINRKSVELLLDVRRRFETPEVPVVISGCIGPRGDGYKPDTLMSTSEAKAYHAAQIRTFAESEADLVTAITMTYVEEAIGIAEAAKSSGIPVVISFTVETDGRLPTAQELGAAIIAVDEATDGYPAYYMVNCAHPSHLLLALDSNEPWHDRLRGLRANASKLSHDELDEAEELDRGNPKELAADYAYMYGKLPALTVLGGCCGTTHEHVRAISEMLHKLAGS</sequence>
<feature type="domain" description="Hcy-binding" evidence="4">
    <location>
        <begin position="4"/>
        <end position="311"/>
    </location>
</feature>
<gene>
    <name evidence="5" type="ORF">E1218_04845</name>
</gene>
<protein>
    <submittedName>
        <fullName evidence="5">Homocysteine S-methyltransferase</fullName>
    </submittedName>
</protein>
<dbReference type="GO" id="GO:0046872">
    <property type="term" value="F:metal ion binding"/>
    <property type="evidence" value="ECO:0007669"/>
    <property type="project" value="UniProtKB-KW"/>
</dbReference>
<dbReference type="PANTHER" id="PTHR11103">
    <property type="entry name" value="SLR1189 PROTEIN"/>
    <property type="match status" value="1"/>
</dbReference>
<dbReference type="PANTHER" id="PTHR11103:SF18">
    <property type="entry name" value="SLR1189 PROTEIN"/>
    <property type="match status" value="1"/>
</dbReference>
<evidence type="ECO:0000313" key="6">
    <source>
        <dbReference type="Proteomes" id="UP000295172"/>
    </source>
</evidence>
<dbReference type="PROSITE" id="PS50970">
    <property type="entry name" value="HCY"/>
    <property type="match status" value="1"/>
</dbReference>
<dbReference type="AlphaFoldDB" id="A0A4R4XEE9"/>